<accession>A0ACC3BW63</accession>
<keyword evidence="2" id="KW-1185">Reference proteome</keyword>
<sequence length="492" mass="51453">MKRPHGEDDGGGGKDDIEDARAFDRSRRRLFPSGGGSLRGSLRPSSAYTPLRGQAPRRRGVGSFSSATASTAGQGVAALSALDQPAGAASATVRDAAASRLRTDGMHGGGGSDADDDDDDDDEAKALFLASVRHGDVLSPSVAAAARGRGQPAAGWARASLVTPPRPSAALSAAAPEAPDAPASSGVLSSPLTLPLAQRPSPDEEEGLLDDSRRGVNGDVVGGGFDRSRALAESQVLAAAVQRGFQAALAVWSHADESPSRPCAWSCALSVRLASGAAHGPQTCFRKTCMVCVRPSSYTYSGLFSPSPHLQVTSSRPGTCGLSSRDCRQQPVPWSAASRWDHAKGGGVCNGCFLPRTVRSLDDTALDTHPIGRFGPSRCPWLLVIKVVLLQVAQARAPMSRAQPHFAPALSRACRVEWQTAAADGHGSQVGDERTRALSACERTIPRELLDWGPRELPSDVDKVAQWLAGGSRLPNVVLFAPILARAFGLRF</sequence>
<protein>
    <submittedName>
        <fullName evidence="1">Uncharacterized protein</fullName>
    </submittedName>
</protein>
<reference evidence="1" key="1">
    <citation type="submission" date="2019-11" db="EMBL/GenBank/DDBJ databases">
        <title>Nori genome reveals adaptations in red seaweeds to the harsh intertidal environment.</title>
        <authorList>
            <person name="Wang D."/>
            <person name="Mao Y."/>
        </authorList>
    </citation>
    <scope>NUCLEOTIDE SEQUENCE</scope>
    <source>
        <tissue evidence="1">Gametophyte</tissue>
    </source>
</reference>
<organism evidence="1 2">
    <name type="scientific">Pyropia yezoensis</name>
    <name type="common">Susabi-nori</name>
    <name type="synonym">Porphyra yezoensis</name>
    <dbReference type="NCBI Taxonomy" id="2788"/>
    <lineage>
        <taxon>Eukaryota</taxon>
        <taxon>Rhodophyta</taxon>
        <taxon>Bangiophyceae</taxon>
        <taxon>Bangiales</taxon>
        <taxon>Bangiaceae</taxon>
        <taxon>Pyropia</taxon>
    </lineage>
</organism>
<proteinExistence type="predicted"/>
<evidence type="ECO:0000313" key="1">
    <source>
        <dbReference type="EMBL" id="KAK1862120.1"/>
    </source>
</evidence>
<evidence type="ECO:0000313" key="2">
    <source>
        <dbReference type="Proteomes" id="UP000798662"/>
    </source>
</evidence>
<comment type="caution">
    <text evidence="1">The sequence shown here is derived from an EMBL/GenBank/DDBJ whole genome shotgun (WGS) entry which is preliminary data.</text>
</comment>
<dbReference type="EMBL" id="CM020618">
    <property type="protein sequence ID" value="KAK1862120.1"/>
    <property type="molecule type" value="Genomic_DNA"/>
</dbReference>
<dbReference type="Proteomes" id="UP000798662">
    <property type="component" value="Chromosome 1"/>
</dbReference>
<name>A0ACC3BW63_PYRYE</name>
<gene>
    <name evidence="1" type="ORF">I4F81_004696</name>
</gene>